<gene>
    <name evidence="4" type="ORF">AWR27_16195</name>
</gene>
<dbReference type="Pfam" id="PF24758">
    <property type="entry name" value="LRR_At5g56370"/>
    <property type="match status" value="1"/>
</dbReference>
<feature type="transmembrane region" description="Helical" evidence="1">
    <location>
        <begin position="13"/>
        <end position="34"/>
    </location>
</feature>
<dbReference type="InterPro" id="IPR032675">
    <property type="entry name" value="LRR_dom_sf"/>
</dbReference>
<keyword evidence="1" id="KW-0472">Membrane</keyword>
<dbReference type="InterPro" id="IPR011429">
    <property type="entry name" value="Cyt_c_Planctomycete-type"/>
</dbReference>
<evidence type="ECO:0000256" key="1">
    <source>
        <dbReference type="SAM" id="Phobius"/>
    </source>
</evidence>
<evidence type="ECO:0000259" key="3">
    <source>
        <dbReference type="Pfam" id="PF24758"/>
    </source>
</evidence>
<dbReference type="InterPro" id="IPR055411">
    <property type="entry name" value="LRR_FXL15/At3g58940/PEG3-like"/>
</dbReference>
<sequence>MVIPDLLGRFHPLLVHLPIGILLFAAGLMAYGYLKKIDTTAAVSVAWGAGAVSAVLACATGWLLAQSGDYETDLVQKHQWLGLLTAGMAAVTYLMKQHRWLPALATVGLLSTAGHYGGNLTHGEDYLFPQKTRMAETDPAPQSVLPAKTVVSTNLADSGHTAVKPLIRRTFPYRDQIVPILKTNCYSCHSARKKKGGLRLDSEEYIRQGGKNGRVLVAGRPAQSKLFTYLLLPEDDERHMPPTGKRQPGPQQIAVIQQWIQQGAIFTEQTEVIQPAMSAPAAALADAAPDALPDSIQLTTTAAQTKLQAVGRESALLARPVDEPDQAVLTKLTGQQVRVSKLAAGANYLSVNFVNVKAFTPQLLTELAGVGEQVIHLRLSGQPVSDADLNQLRVLKHLTRLNVENTRITDAGLQVLPALPNLEQLNLYGTAITDAGLDQLLRCPNLSVLYLWQTQTTPEGIQRLQKARPKLMIETGTQQLRFQAGARPDTNKAL</sequence>
<dbReference type="PANTHER" id="PTHR35889">
    <property type="entry name" value="CYCLOINULO-OLIGOSACCHARIDE FRUCTANOTRANSFERASE-RELATED"/>
    <property type="match status" value="1"/>
</dbReference>
<keyword evidence="1" id="KW-0812">Transmembrane</keyword>
<organism evidence="4 5">
    <name type="scientific">Spirosoma montaniterrae</name>
    <dbReference type="NCBI Taxonomy" id="1178516"/>
    <lineage>
        <taxon>Bacteria</taxon>
        <taxon>Pseudomonadati</taxon>
        <taxon>Bacteroidota</taxon>
        <taxon>Cytophagia</taxon>
        <taxon>Cytophagales</taxon>
        <taxon>Cytophagaceae</taxon>
        <taxon>Spirosoma</taxon>
    </lineage>
</organism>
<dbReference type="OrthoDB" id="713772at2"/>
<dbReference type="Gene3D" id="3.80.10.10">
    <property type="entry name" value="Ribonuclease Inhibitor"/>
    <property type="match status" value="1"/>
</dbReference>
<evidence type="ECO:0000313" key="4">
    <source>
        <dbReference type="EMBL" id="AQG80726.1"/>
    </source>
</evidence>
<dbReference type="Proteomes" id="UP000187941">
    <property type="component" value="Chromosome"/>
</dbReference>
<dbReference type="AlphaFoldDB" id="A0A1P9WZC0"/>
<feature type="domain" description="Cytochrome C Planctomycete-type" evidence="2">
    <location>
        <begin position="185"/>
        <end position="244"/>
    </location>
</feature>
<dbReference type="KEGG" id="smon:AWR27_16195"/>
<protein>
    <submittedName>
        <fullName evidence="4">Uncharacterized protein</fullName>
    </submittedName>
</protein>
<dbReference type="PANTHER" id="PTHR35889:SF3">
    <property type="entry name" value="F-BOX DOMAIN-CONTAINING PROTEIN"/>
    <property type="match status" value="1"/>
</dbReference>
<dbReference type="SUPFAM" id="SSF52047">
    <property type="entry name" value="RNI-like"/>
    <property type="match status" value="1"/>
</dbReference>
<evidence type="ECO:0000259" key="2">
    <source>
        <dbReference type="Pfam" id="PF07635"/>
    </source>
</evidence>
<dbReference type="STRING" id="1178516.AWR27_16195"/>
<evidence type="ECO:0000313" key="5">
    <source>
        <dbReference type="Proteomes" id="UP000187941"/>
    </source>
</evidence>
<reference evidence="4 5" key="1">
    <citation type="submission" date="2016-01" db="EMBL/GenBank/DDBJ databases">
        <authorList>
            <person name="Oliw E.H."/>
        </authorList>
    </citation>
    <scope>NUCLEOTIDE SEQUENCE [LARGE SCALE GENOMIC DNA]</scope>
    <source>
        <strain evidence="4 5">DY10</strain>
    </source>
</reference>
<keyword evidence="1" id="KW-1133">Transmembrane helix</keyword>
<dbReference type="EMBL" id="CP014263">
    <property type="protein sequence ID" value="AQG80726.1"/>
    <property type="molecule type" value="Genomic_DNA"/>
</dbReference>
<dbReference type="RefSeq" id="WP_077132157.1">
    <property type="nucleotide sequence ID" value="NZ_CP014263.1"/>
</dbReference>
<feature type="transmembrane region" description="Helical" evidence="1">
    <location>
        <begin position="77"/>
        <end position="95"/>
    </location>
</feature>
<keyword evidence="5" id="KW-1185">Reference proteome</keyword>
<name>A0A1P9WZC0_9BACT</name>
<dbReference type="Pfam" id="PF07635">
    <property type="entry name" value="PSCyt1"/>
    <property type="match status" value="1"/>
</dbReference>
<accession>A0A1P9WZC0</accession>
<feature type="domain" description="F-box/LRR-repeat protein 15/At3g58940/PEG3-like LRR" evidence="3">
    <location>
        <begin position="391"/>
        <end position="459"/>
    </location>
</feature>
<proteinExistence type="predicted"/>
<feature type="transmembrane region" description="Helical" evidence="1">
    <location>
        <begin position="41"/>
        <end position="65"/>
    </location>
</feature>